<comment type="similarity">
    <text evidence="2">Belongs to the CopC family.</text>
</comment>
<feature type="chain" id="PRO_5046899746" evidence="7">
    <location>
        <begin position="23"/>
        <end position="128"/>
    </location>
</feature>
<feature type="signal peptide" evidence="7">
    <location>
        <begin position="1"/>
        <end position="22"/>
    </location>
</feature>
<dbReference type="EMBL" id="JAIVFP010000001">
    <property type="protein sequence ID" value="MCI4682029.1"/>
    <property type="molecule type" value="Genomic_DNA"/>
</dbReference>
<dbReference type="InterPro" id="IPR014755">
    <property type="entry name" value="Cu-Rt/internalin_Ig-like"/>
</dbReference>
<keyword evidence="5" id="KW-0574">Periplasm</keyword>
<reference evidence="9" key="1">
    <citation type="journal article" date="2022" name="ISME J.">
        <title>Identification of active gaseous-alkane degraders at natural gas seeps.</title>
        <authorList>
            <person name="Farhan Ul Haque M."/>
            <person name="Hernandez M."/>
            <person name="Crombie A.T."/>
            <person name="Murrell J.C."/>
        </authorList>
    </citation>
    <scope>NUCLEOTIDE SEQUENCE</scope>
    <source>
        <strain evidence="9">PC2</strain>
    </source>
</reference>
<organism evidence="9 10">
    <name type="scientific">Candidatus Rhodoblastus alkanivorans</name>
    <dbReference type="NCBI Taxonomy" id="2954117"/>
    <lineage>
        <taxon>Bacteria</taxon>
        <taxon>Pseudomonadati</taxon>
        <taxon>Pseudomonadota</taxon>
        <taxon>Alphaproteobacteria</taxon>
        <taxon>Hyphomicrobiales</taxon>
        <taxon>Rhodoblastaceae</taxon>
        <taxon>Rhodoblastus</taxon>
    </lineage>
</organism>
<protein>
    <submittedName>
        <fullName evidence="9">Copper homeostasis periplasmic binding protein CopC</fullName>
    </submittedName>
</protein>
<dbReference type="InterPro" id="IPR047685">
    <property type="entry name" value="CopC-like"/>
</dbReference>
<accession>A0ABS9Z2Y0</accession>
<dbReference type="InterPro" id="IPR032694">
    <property type="entry name" value="CopC/D"/>
</dbReference>
<evidence type="ECO:0000259" key="8">
    <source>
        <dbReference type="Pfam" id="PF04234"/>
    </source>
</evidence>
<proteinExistence type="inferred from homology"/>
<keyword evidence="10" id="KW-1185">Reference proteome</keyword>
<keyword evidence="6" id="KW-0186">Copper</keyword>
<dbReference type="PANTHER" id="PTHR34820">
    <property type="entry name" value="INNER MEMBRANE PROTEIN YEBZ"/>
    <property type="match status" value="1"/>
</dbReference>
<dbReference type="Proteomes" id="UP001139104">
    <property type="component" value="Unassembled WGS sequence"/>
</dbReference>
<evidence type="ECO:0000256" key="2">
    <source>
        <dbReference type="ARBA" id="ARBA00010509"/>
    </source>
</evidence>
<comment type="caution">
    <text evidence="9">The sequence shown here is derived from an EMBL/GenBank/DDBJ whole genome shotgun (WGS) entry which is preliminary data.</text>
</comment>
<feature type="domain" description="CopC" evidence="8">
    <location>
        <begin position="30"/>
        <end position="126"/>
    </location>
</feature>
<evidence type="ECO:0000313" key="9">
    <source>
        <dbReference type="EMBL" id="MCI4682029.1"/>
    </source>
</evidence>
<evidence type="ECO:0000256" key="3">
    <source>
        <dbReference type="ARBA" id="ARBA00022723"/>
    </source>
</evidence>
<evidence type="ECO:0000256" key="7">
    <source>
        <dbReference type="SAM" id="SignalP"/>
    </source>
</evidence>
<dbReference type="NCBIfam" id="NF033814">
    <property type="entry name" value="copper_CopC"/>
    <property type="match status" value="1"/>
</dbReference>
<name>A0ABS9Z2Y0_9HYPH</name>
<keyword evidence="3" id="KW-0479">Metal-binding</keyword>
<gene>
    <name evidence="9" type="primary">copC</name>
    <name evidence="9" type="ORF">K2U94_04505</name>
</gene>
<evidence type="ECO:0000256" key="6">
    <source>
        <dbReference type="ARBA" id="ARBA00023008"/>
    </source>
</evidence>
<sequence length="128" mass="13149">MNIRAKSFVAALAVAAAFNVSAFNAPAWAHAFLDHAVPAVGSSVQGAPRELTLNFTENIAPAFSGVTLASAAGGAIAKGKARVDPSSPATLHVSIGRKLAPGTYVVRWHVVSVDTHHTSGSYKFTVAP</sequence>
<comment type="subcellular location">
    <subcellularLocation>
        <location evidence="1">Periplasm</location>
    </subcellularLocation>
</comment>
<dbReference type="PANTHER" id="PTHR34820:SF4">
    <property type="entry name" value="INNER MEMBRANE PROTEIN YEBZ"/>
    <property type="match status" value="1"/>
</dbReference>
<dbReference type="InterPro" id="IPR014756">
    <property type="entry name" value="Ig_E-set"/>
</dbReference>
<keyword evidence="4 7" id="KW-0732">Signal</keyword>
<dbReference type="InterPro" id="IPR007348">
    <property type="entry name" value="CopC_dom"/>
</dbReference>
<dbReference type="RefSeq" id="WP_243066063.1">
    <property type="nucleotide sequence ID" value="NZ_JAIVFK010000002.1"/>
</dbReference>
<evidence type="ECO:0000313" key="10">
    <source>
        <dbReference type="Proteomes" id="UP001139104"/>
    </source>
</evidence>
<evidence type="ECO:0000256" key="1">
    <source>
        <dbReference type="ARBA" id="ARBA00004418"/>
    </source>
</evidence>
<dbReference type="Gene3D" id="2.60.40.1220">
    <property type="match status" value="1"/>
</dbReference>
<evidence type="ECO:0000256" key="5">
    <source>
        <dbReference type="ARBA" id="ARBA00022764"/>
    </source>
</evidence>
<dbReference type="SUPFAM" id="SSF81296">
    <property type="entry name" value="E set domains"/>
    <property type="match status" value="1"/>
</dbReference>
<dbReference type="Pfam" id="PF04234">
    <property type="entry name" value="CopC"/>
    <property type="match status" value="1"/>
</dbReference>
<evidence type="ECO:0000256" key="4">
    <source>
        <dbReference type="ARBA" id="ARBA00022729"/>
    </source>
</evidence>